<dbReference type="EMBL" id="AP025739">
    <property type="protein sequence ID" value="BDI32559.1"/>
    <property type="molecule type" value="Genomic_DNA"/>
</dbReference>
<dbReference type="OrthoDB" id="9814037at2"/>
<reference evidence="6 7" key="1">
    <citation type="journal article" date="2019" name="Int. J. Syst. Evol. Microbiol.">
        <title>Capsulimonas corticalis gen. nov., sp. nov., an aerobic capsulated bacterium, of a novel bacterial order, Capsulimonadales ord. nov., of the class Armatimonadia of the phylum Armatimonadetes.</title>
        <authorList>
            <person name="Li J."/>
            <person name="Kudo C."/>
            <person name="Tonouchi A."/>
        </authorList>
    </citation>
    <scope>NUCLEOTIDE SEQUENCE [LARGE SCALE GENOMIC DNA]</scope>
    <source>
        <strain evidence="6 7">AX-7</strain>
    </source>
</reference>
<protein>
    <recommendedName>
        <fullName evidence="5">Peptidase S54 rhomboid domain-containing protein</fullName>
    </recommendedName>
</protein>
<dbReference type="Proteomes" id="UP000287394">
    <property type="component" value="Chromosome"/>
</dbReference>
<dbReference type="GO" id="GO:0004252">
    <property type="term" value="F:serine-type endopeptidase activity"/>
    <property type="evidence" value="ECO:0007669"/>
    <property type="project" value="InterPro"/>
</dbReference>
<organism evidence="6 7">
    <name type="scientific">Capsulimonas corticalis</name>
    <dbReference type="NCBI Taxonomy" id="2219043"/>
    <lineage>
        <taxon>Bacteria</taxon>
        <taxon>Bacillati</taxon>
        <taxon>Armatimonadota</taxon>
        <taxon>Armatimonadia</taxon>
        <taxon>Capsulimonadales</taxon>
        <taxon>Capsulimonadaceae</taxon>
        <taxon>Capsulimonas</taxon>
    </lineage>
</organism>
<feature type="domain" description="Peptidase S54 rhomboid" evidence="5">
    <location>
        <begin position="64"/>
        <end position="186"/>
    </location>
</feature>
<sequence length="282" mass="32010">MRYGSPPNPMDQFRDLIRRGGIPVTNALLIANVVTFFALFLGGLPAAGFIQNFLAFDTDLFLHRPWTLFTYPLVATGFLNLLIGGFFLWLSGGSLERSWGSPRFARMFFALSAVFALFMSLGAHVLHMGNYPLDGFNLPLTGLIVAFCALNPEQTLMLYFVPVRARYLIYIVALFTWITYGKFLGLFACGGILVTYLYMTYFNTYGGRGYTVRGRDPKILHLNPKQNTARKVSLDGSAPRSPLDIAGRWRDYQEKKRLEQLLKNSGFTDKNDWLDDDPKRRR</sequence>
<keyword evidence="4" id="KW-0472">Membrane</keyword>
<name>A0A402D523_9BACT</name>
<comment type="subcellular location">
    <subcellularLocation>
        <location evidence="1">Membrane</location>
        <topology evidence="1">Multi-pass membrane protein</topology>
    </subcellularLocation>
</comment>
<keyword evidence="7" id="KW-1185">Reference proteome</keyword>
<accession>A0A402D523</accession>
<dbReference type="InterPro" id="IPR035952">
    <property type="entry name" value="Rhomboid-like_sf"/>
</dbReference>
<evidence type="ECO:0000256" key="3">
    <source>
        <dbReference type="ARBA" id="ARBA00022989"/>
    </source>
</evidence>
<dbReference type="InterPro" id="IPR022764">
    <property type="entry name" value="Peptidase_S54_rhomboid_dom"/>
</dbReference>
<dbReference type="SMART" id="SM01160">
    <property type="entry name" value="DUF1751"/>
    <property type="match status" value="1"/>
</dbReference>
<dbReference type="RefSeq" id="WP_119324616.1">
    <property type="nucleotide sequence ID" value="NZ_AP025739.1"/>
</dbReference>
<dbReference type="KEGG" id="ccot:CCAX7_46100"/>
<evidence type="ECO:0000313" key="6">
    <source>
        <dbReference type="EMBL" id="BDI32559.1"/>
    </source>
</evidence>
<evidence type="ECO:0000259" key="5">
    <source>
        <dbReference type="Pfam" id="PF01694"/>
    </source>
</evidence>
<evidence type="ECO:0000256" key="2">
    <source>
        <dbReference type="ARBA" id="ARBA00022692"/>
    </source>
</evidence>
<keyword evidence="3" id="KW-1133">Transmembrane helix</keyword>
<evidence type="ECO:0000313" key="7">
    <source>
        <dbReference type="Proteomes" id="UP000287394"/>
    </source>
</evidence>
<dbReference type="Gene3D" id="1.20.1540.10">
    <property type="entry name" value="Rhomboid-like"/>
    <property type="match status" value="1"/>
</dbReference>
<keyword evidence="2" id="KW-0812">Transmembrane</keyword>
<evidence type="ECO:0000256" key="4">
    <source>
        <dbReference type="ARBA" id="ARBA00023136"/>
    </source>
</evidence>
<evidence type="ECO:0000256" key="1">
    <source>
        <dbReference type="ARBA" id="ARBA00004141"/>
    </source>
</evidence>
<dbReference type="PANTHER" id="PTHR43066">
    <property type="entry name" value="RHOMBOID-RELATED PROTEIN"/>
    <property type="match status" value="1"/>
</dbReference>
<dbReference type="GO" id="GO:0016020">
    <property type="term" value="C:membrane"/>
    <property type="evidence" value="ECO:0007669"/>
    <property type="project" value="UniProtKB-SubCell"/>
</dbReference>
<dbReference type="AlphaFoldDB" id="A0A402D523"/>
<dbReference type="SUPFAM" id="SSF144091">
    <property type="entry name" value="Rhomboid-like"/>
    <property type="match status" value="1"/>
</dbReference>
<dbReference type="Pfam" id="PF01694">
    <property type="entry name" value="Rhomboid"/>
    <property type="match status" value="1"/>
</dbReference>
<proteinExistence type="predicted"/>
<dbReference type="PANTHER" id="PTHR43066:SF11">
    <property type="entry name" value="PEPTIDASE S54 RHOMBOID DOMAIN-CONTAINING PROTEIN"/>
    <property type="match status" value="1"/>
</dbReference>
<gene>
    <name evidence="6" type="ORF">CCAX7_46100</name>
</gene>